<dbReference type="Gene3D" id="3.10.170.10">
    <property type="match status" value="1"/>
</dbReference>
<feature type="domain" description="FTP" evidence="11">
    <location>
        <begin position="66"/>
        <end position="108"/>
    </location>
</feature>
<keyword evidence="13" id="KW-1185">Reference proteome</keyword>
<dbReference type="SUPFAM" id="SSF49373">
    <property type="entry name" value="Invasin/intimin cell-adhesion fragments"/>
    <property type="match status" value="1"/>
</dbReference>
<sequence>MSMPWPRWPLLLASLLTAGPSLAGEKVTPLSQSALTQLRAREPSRVAESLTTLRTQKTRLGLNDGDDFRMSGAHTDRFGLTHAHFQQLHQGVPVWGAMAITHLDPSGRSLPMTANGLRTGIRLSTQPTVDAASAISLATLELAPRGLLGAEPTAELIIYPETRRVNLAPHKPFKQQNAADFQHEVVGYRLAWHVHTELDNPQDGIAHTDLILDARSGEVLKKWNSLETAAAIGKGLSQHSGTVQLNVWKNSEGLYELRDTTRALGEGLRTYDVNHANVQNGAEATLTLYTDPDNTWGDGANYIPGRPTLSDNGQTAAVDAHYGLQATWDYYLKIHGRLGIDNAGTPTFNRVHVSNLYNNAFWNSSCFCMSYGDGSYPSSATGSKSLASLDVSAHELSHGVMSQTAALIYSGESGGLNEANSDIFATMTEFWVRNGQGSTIGDGTKGNWFIGENLNPSAPMRYMHKPSLDGVSADAWFPGIENIDVHFSSGPMNRAFYFLSRGADKASFELETSSEYLPEGMTGIGNDKAAAIWYRAITVYLFPSANYMAARTASLQSAADLFGAASNEYRAVQNAFAAINVGYSAKIYDDRTDPSVTASVSGSAPSIQMHALGSDNVGITRVEFLVDGVLVGTDASLPFSAPLDTTTLTNGTHQLVAKAFDLAGNYSASAPHSFNVANSFEQLLKDPGFEKGGEGWEANPRGNINYPVTGARTGQGYVWLNGYGSVHVDNLYQDVTIPASAARASLTFYLELTTAEPATAARDTFVVQVRNTSGDVLETLATWSNLDATFGWVQRSFDLSAYAGQTVRIYLEGNEDATLGTSFKVDDFTLRVSDAADAEAPSVTAKTVVVGNKVGFFANVSDNGHVDAVEFFLDGTSVGTTPKSFAYVLDASSLSNDVHTVTARAVDAAGNVGDSAPVTFFFDLNQQQRVQNPSFENTTAPGLAFWPVTTTLPGSARLLTNSSFAHTGATFFLFWSNPGLHRSSVYQTVAIPSDATSAIYSFWLRIYNGAFTDGNPHHTLTAKVRDSSGVELKTLQSFSNLDDTGGNYFEHRFDLSAYKGRVIQLYFEANQSEAPQVPGGVTQVFLDDVTLTTTSTPDTLPPQLTASVSSTYGDTVRLHASVSDNVWTARLEFSVDGTPVVTRTEPHGSYAEPFDASALTNGPHTLTVKAVDISGNESTAEVVFDIFNSKVVDVAGPNVSVGLEGLFETTVLKAEATDDTGVTAVEFYVDGAFKGRALAPPYTLPFSLLPLAPGEHTLEAVAYDAYGHSNKASTTFTSEAVSVSVGSPFIVVPVGGSATLTASVAHAVNTSFTWALKEGRICGSLTEAGVYTAPTGPGFCHAIATSTVAPGASATTTIKVFTGDLNGDHVVDGEDMGRMAQAYGSTGPSAGEDVDLDASSSVDDNDVTLFVSQFGR</sequence>
<comment type="similarity">
    <text evidence="1">Belongs to the peptidase M4 family.</text>
</comment>
<dbReference type="InterPro" id="IPR050728">
    <property type="entry name" value="Zinc_Metalloprotease_M4"/>
</dbReference>
<dbReference type="PROSITE" id="PS00018">
    <property type="entry name" value="EF_HAND_1"/>
    <property type="match status" value="1"/>
</dbReference>
<keyword evidence="5" id="KW-0378">Hydrolase</keyword>
<feature type="signal peptide" evidence="8">
    <location>
        <begin position="1"/>
        <end position="23"/>
    </location>
</feature>
<evidence type="ECO:0000256" key="5">
    <source>
        <dbReference type="ARBA" id="ARBA00022801"/>
    </source>
</evidence>
<dbReference type="InterPro" id="IPR013856">
    <property type="entry name" value="Peptidase_M4_domain"/>
</dbReference>
<keyword evidence="2" id="KW-0645">Protease</keyword>
<dbReference type="CDD" id="cd09597">
    <property type="entry name" value="M4_TLP"/>
    <property type="match status" value="1"/>
</dbReference>
<dbReference type="Gene3D" id="1.10.1330.10">
    <property type="entry name" value="Dockerin domain"/>
    <property type="match status" value="1"/>
</dbReference>
<dbReference type="EMBL" id="CP043494">
    <property type="protein sequence ID" value="WNG47226.1"/>
    <property type="molecule type" value="Genomic_DNA"/>
</dbReference>
<dbReference type="Proteomes" id="UP001611383">
    <property type="component" value="Chromosome"/>
</dbReference>
<gene>
    <name evidence="12" type="ORF">F0U60_26190</name>
</gene>
<evidence type="ECO:0000256" key="8">
    <source>
        <dbReference type="SAM" id="SignalP"/>
    </source>
</evidence>
<dbReference type="InterPro" id="IPR023612">
    <property type="entry name" value="Peptidase_M4"/>
</dbReference>
<reference evidence="12 13" key="1">
    <citation type="submission" date="2019-08" db="EMBL/GenBank/DDBJ databases">
        <title>Archangium and Cystobacter genomes.</title>
        <authorList>
            <person name="Chen I.-C.K."/>
            <person name="Wielgoss S."/>
        </authorList>
    </citation>
    <scope>NUCLEOTIDE SEQUENCE [LARGE SCALE GENOMIC DNA]</scope>
    <source>
        <strain evidence="12 13">Cbm 6</strain>
    </source>
</reference>
<feature type="chain" id="PRO_5046802194" evidence="8">
    <location>
        <begin position="24"/>
        <end position="1416"/>
    </location>
</feature>
<dbReference type="InterPro" id="IPR001570">
    <property type="entry name" value="Peptidase_M4_C_domain"/>
</dbReference>
<evidence type="ECO:0000256" key="4">
    <source>
        <dbReference type="ARBA" id="ARBA00022729"/>
    </source>
</evidence>
<dbReference type="PANTHER" id="PTHR33794">
    <property type="entry name" value="BACILLOLYSIN"/>
    <property type="match status" value="1"/>
</dbReference>
<dbReference type="Pfam" id="PF02868">
    <property type="entry name" value="Peptidase_M4_C"/>
    <property type="match status" value="1"/>
</dbReference>
<protein>
    <submittedName>
        <fullName evidence="12">Uncharacterized protein</fullName>
    </submittedName>
</protein>
<evidence type="ECO:0000256" key="7">
    <source>
        <dbReference type="ARBA" id="ARBA00023049"/>
    </source>
</evidence>
<dbReference type="RefSeq" id="WP_395824711.1">
    <property type="nucleotide sequence ID" value="NZ_CP043494.1"/>
</dbReference>
<evidence type="ECO:0000256" key="6">
    <source>
        <dbReference type="ARBA" id="ARBA00022833"/>
    </source>
</evidence>
<dbReference type="Pfam" id="PF17957">
    <property type="entry name" value="Big_7"/>
    <property type="match status" value="4"/>
</dbReference>
<evidence type="ECO:0000259" key="11">
    <source>
        <dbReference type="Pfam" id="PF07504"/>
    </source>
</evidence>
<evidence type="ECO:0000259" key="10">
    <source>
        <dbReference type="Pfam" id="PF02868"/>
    </source>
</evidence>
<dbReference type="InterPro" id="IPR013783">
    <property type="entry name" value="Ig-like_fold"/>
</dbReference>
<evidence type="ECO:0000259" key="9">
    <source>
        <dbReference type="Pfam" id="PF01447"/>
    </source>
</evidence>
<keyword evidence="3" id="KW-0479">Metal-binding</keyword>
<evidence type="ECO:0000256" key="3">
    <source>
        <dbReference type="ARBA" id="ARBA00022723"/>
    </source>
</evidence>
<evidence type="ECO:0000313" key="13">
    <source>
        <dbReference type="Proteomes" id="UP001611383"/>
    </source>
</evidence>
<dbReference type="InterPro" id="IPR027268">
    <property type="entry name" value="Peptidase_M4/M1_CTD_sf"/>
</dbReference>
<accession>A0ABY9WW17</accession>
<feature type="domain" description="Peptidase M4" evidence="9">
    <location>
        <begin position="233"/>
        <end position="401"/>
    </location>
</feature>
<dbReference type="Pfam" id="PF07504">
    <property type="entry name" value="FTP"/>
    <property type="match status" value="1"/>
</dbReference>
<dbReference type="PRINTS" id="PR00730">
    <property type="entry name" value="THERMOLYSIN"/>
</dbReference>
<evidence type="ECO:0000313" key="12">
    <source>
        <dbReference type="EMBL" id="WNG47226.1"/>
    </source>
</evidence>
<organism evidence="12 13">
    <name type="scientific">Archangium minus</name>
    <dbReference type="NCBI Taxonomy" id="83450"/>
    <lineage>
        <taxon>Bacteria</taxon>
        <taxon>Pseudomonadati</taxon>
        <taxon>Myxococcota</taxon>
        <taxon>Myxococcia</taxon>
        <taxon>Myxococcales</taxon>
        <taxon>Cystobacterineae</taxon>
        <taxon>Archangiaceae</taxon>
        <taxon>Archangium</taxon>
    </lineage>
</organism>
<dbReference type="Pfam" id="PF01447">
    <property type="entry name" value="Peptidase_M4"/>
    <property type="match status" value="1"/>
</dbReference>
<proteinExistence type="inferred from homology"/>
<dbReference type="Gene3D" id="2.60.120.260">
    <property type="entry name" value="Galactose-binding domain-like"/>
    <property type="match status" value="2"/>
</dbReference>
<dbReference type="PANTHER" id="PTHR33794:SF1">
    <property type="entry name" value="BACILLOLYSIN"/>
    <property type="match status" value="1"/>
</dbReference>
<dbReference type="InterPro" id="IPR008964">
    <property type="entry name" value="Invasin/intimin_cell_adhesion"/>
</dbReference>
<evidence type="ECO:0000256" key="2">
    <source>
        <dbReference type="ARBA" id="ARBA00022670"/>
    </source>
</evidence>
<evidence type="ECO:0000256" key="1">
    <source>
        <dbReference type="ARBA" id="ARBA00009388"/>
    </source>
</evidence>
<feature type="domain" description="Peptidase M4 C-terminal" evidence="10">
    <location>
        <begin position="405"/>
        <end position="581"/>
    </location>
</feature>
<keyword evidence="4 8" id="KW-0732">Signal</keyword>
<name>A0ABY9WW17_9BACT</name>
<keyword evidence="7" id="KW-0482">Metalloprotease</keyword>
<dbReference type="SUPFAM" id="SSF55486">
    <property type="entry name" value="Metalloproteases ('zincins'), catalytic domain"/>
    <property type="match status" value="1"/>
</dbReference>
<dbReference type="Gene3D" id="1.10.390.10">
    <property type="entry name" value="Neutral Protease Domain 2"/>
    <property type="match status" value="1"/>
</dbReference>
<dbReference type="InterPro" id="IPR011096">
    <property type="entry name" value="FTP_domain"/>
</dbReference>
<dbReference type="InterPro" id="IPR036439">
    <property type="entry name" value="Dockerin_dom_sf"/>
</dbReference>
<dbReference type="Gene3D" id="3.10.450.490">
    <property type="match status" value="1"/>
</dbReference>
<dbReference type="Gene3D" id="2.60.40.10">
    <property type="entry name" value="Immunoglobulins"/>
    <property type="match status" value="4"/>
</dbReference>
<dbReference type="InterPro" id="IPR018247">
    <property type="entry name" value="EF_Hand_1_Ca_BS"/>
</dbReference>
<keyword evidence="6" id="KW-0862">Zinc</keyword>